<evidence type="ECO:0000256" key="3">
    <source>
        <dbReference type="ARBA" id="ARBA00023157"/>
    </source>
</evidence>
<dbReference type="InterPro" id="IPR000421">
    <property type="entry name" value="FA58C"/>
</dbReference>
<dbReference type="AlphaFoldDB" id="A0A6P5AF11"/>
<sequence>MSSKTTITASSESGTVVHAPTNARLNFKEVPGSLAGAWLAGENNVNQWLMFDLGQRSTVGVIRTQGRQSPTANDWVTSYSVSYGNSSGDDMWYKDANGDTIVFTGNSDRDSLVTHVLTDYSGPVHARYVKFHPVTWYGWIGMRADIGEVAPVGFWPLNRHTQLRDVSGYGNDATGVGVSLGNGVHGESEGAYNLSGSSTSYIEIPNNGALDTRYSITILAYVYPTGTDGPIVNYRINDNSFNLWHFNGNELYIGMWTRDHASSVQLSAATLNQNEWNFVGVTYSYPLGRVKLWHDGIEVGSLAVGTFETGTHYDIRMGFRDGADPRAFQGRIACLQIYNIPLNGDQIRQAAAKCRVTQPVGLWRLTKQYGLTDTSGNGNDATGEAVALGSGVFGEHEGSYVFSGSSTSYIEIPNDRTLDTRYSLTILASVYPTGQSGPLLHYGDSASGVHMWQDSTYFLQTRLFSRNASTNQTTRAQCLKTNQWNFVGITYNYNSGILKIWYEGLQIISTDIGVYQLGTNHAVRIGAVGADSYSGSVCCVQIYDVALNESEIEHAATRCKVAQPVGLWRLTKQYGLTDTSGNGNDATGENVTLGNGAYGELEGSYVFSGSSTSYIEIPNDRTLDTRYSLTILASVYPTGQSGPLLQYGDSTSGVHMWQDSTYFLNARLFSRNAVRNQTTRARCLKPNQWNSVGLTYDYNSGILKLWYEGLEISSADIRVYQLGTNHAVRIGAVGAESFNGSASCVKIYDVALTQSQIEHAATLCTDNSIALGKPTTQSSDYDDSSFASRAVDGYTGPINQCTHTQLDFEPWWKLDLGGSYVIGRVRLLNRRNEYGERLEEFQVRVGEDSDISKNSICGRTTNQLDDPPEDRSIIVDCAQPITGRYVSVQLINRTDYLTLCEVDVFVAQVMN</sequence>
<dbReference type="SMART" id="SM00231">
    <property type="entry name" value="FA58C"/>
    <property type="match status" value="1"/>
</dbReference>
<dbReference type="PANTHER" id="PTHR47635">
    <property type="entry name" value="CUB DOMAIN-CONTAINING PROTEIN"/>
    <property type="match status" value="1"/>
</dbReference>
<dbReference type="PROSITE" id="PS01285">
    <property type="entry name" value="FA58C_1"/>
    <property type="match status" value="1"/>
</dbReference>
<dbReference type="CDD" id="cd00057">
    <property type="entry name" value="FA58C"/>
    <property type="match status" value="1"/>
</dbReference>
<protein>
    <submittedName>
        <fullName evidence="6">Uncharacterized protein LOC109483295</fullName>
    </submittedName>
</protein>
<dbReference type="InterPro" id="IPR013320">
    <property type="entry name" value="ConA-like_dom_sf"/>
</dbReference>
<dbReference type="RefSeq" id="XP_019641847.1">
    <property type="nucleotide sequence ID" value="XM_019786288.1"/>
</dbReference>
<evidence type="ECO:0000256" key="1">
    <source>
        <dbReference type="ARBA" id="ARBA00022723"/>
    </source>
</evidence>
<dbReference type="Proteomes" id="UP000515135">
    <property type="component" value="Unplaced"/>
</dbReference>
<keyword evidence="5" id="KW-1185">Reference proteome</keyword>
<dbReference type="Pfam" id="PF00754">
    <property type="entry name" value="F5_F8_type_C"/>
    <property type="match status" value="1"/>
</dbReference>
<dbReference type="SUPFAM" id="SSF49899">
    <property type="entry name" value="Concanavalin A-like lectins/glucanases"/>
    <property type="match status" value="3"/>
</dbReference>
<evidence type="ECO:0000313" key="5">
    <source>
        <dbReference type="Proteomes" id="UP000515135"/>
    </source>
</evidence>
<keyword evidence="3" id="KW-1015">Disulfide bond</keyword>
<dbReference type="PANTHER" id="PTHR47635:SF2">
    <property type="entry name" value="LAMG-LIKE JELLYROLL FOLD DOMAIN-CONTAINING PROTEIN"/>
    <property type="match status" value="1"/>
</dbReference>
<dbReference type="SMART" id="SM00607">
    <property type="entry name" value="FTP"/>
    <property type="match status" value="1"/>
</dbReference>
<dbReference type="Pfam" id="PF22633">
    <property type="entry name" value="F5_F8_type_C_2"/>
    <property type="match status" value="1"/>
</dbReference>
<dbReference type="GO" id="GO:0046872">
    <property type="term" value="F:metal ion binding"/>
    <property type="evidence" value="ECO:0007669"/>
    <property type="project" value="UniProtKB-KW"/>
</dbReference>
<organism evidence="5 6">
    <name type="scientific">Branchiostoma belcheri</name>
    <name type="common">Amphioxus</name>
    <dbReference type="NCBI Taxonomy" id="7741"/>
    <lineage>
        <taxon>Eukaryota</taxon>
        <taxon>Metazoa</taxon>
        <taxon>Chordata</taxon>
        <taxon>Cephalochordata</taxon>
        <taxon>Leptocardii</taxon>
        <taxon>Amphioxiformes</taxon>
        <taxon>Branchiostomatidae</taxon>
        <taxon>Branchiostoma</taxon>
    </lineage>
</organism>
<evidence type="ECO:0000313" key="6">
    <source>
        <dbReference type="RefSeq" id="XP_019641847.1"/>
    </source>
</evidence>
<proteinExistence type="predicted"/>
<feature type="domain" description="F5/8 type C" evidence="4">
    <location>
        <begin position="1"/>
        <end position="149"/>
    </location>
</feature>
<name>A0A6P5AF11_BRABE</name>
<dbReference type="GeneID" id="109483295"/>
<accession>A0A6P5AF11</accession>
<keyword evidence="1" id="KW-0479">Metal-binding</keyword>
<dbReference type="InterPro" id="IPR006585">
    <property type="entry name" value="FTP1"/>
</dbReference>
<dbReference type="Gene3D" id="2.60.120.260">
    <property type="entry name" value="Galactose-binding domain-like"/>
    <property type="match status" value="2"/>
</dbReference>
<evidence type="ECO:0000256" key="2">
    <source>
        <dbReference type="ARBA" id="ARBA00022837"/>
    </source>
</evidence>
<dbReference type="InterPro" id="IPR008979">
    <property type="entry name" value="Galactose-bd-like_sf"/>
</dbReference>
<evidence type="ECO:0000259" key="4">
    <source>
        <dbReference type="PROSITE" id="PS50022"/>
    </source>
</evidence>
<dbReference type="KEGG" id="bbel:109483295"/>
<dbReference type="Gene3D" id="2.60.120.200">
    <property type="match status" value="3"/>
</dbReference>
<dbReference type="Pfam" id="PF13385">
    <property type="entry name" value="Laminin_G_3"/>
    <property type="match status" value="3"/>
</dbReference>
<dbReference type="OrthoDB" id="5967766at2759"/>
<dbReference type="PROSITE" id="PS50022">
    <property type="entry name" value="FA58C_3"/>
    <property type="match status" value="1"/>
</dbReference>
<dbReference type="SUPFAM" id="SSF49785">
    <property type="entry name" value="Galactose-binding domain-like"/>
    <property type="match status" value="2"/>
</dbReference>
<keyword evidence="2" id="KW-0106">Calcium</keyword>
<reference evidence="6" key="1">
    <citation type="submission" date="2025-08" db="UniProtKB">
        <authorList>
            <consortium name="RefSeq"/>
        </authorList>
    </citation>
    <scope>IDENTIFICATION</scope>
    <source>
        <tissue evidence="6">Gonad</tissue>
    </source>
</reference>
<gene>
    <name evidence="6" type="primary">LOC109483295</name>
</gene>